<gene>
    <name evidence="8" type="ORF">MCAP1_003539</name>
</gene>
<comment type="similarity">
    <text evidence="2">Belongs to the DPH4 family.</text>
</comment>
<keyword evidence="4" id="KW-0479">Metal-binding</keyword>
<keyword evidence="5" id="KW-0408">Iron</keyword>
<dbReference type="InterPro" id="IPR036671">
    <property type="entry name" value="DPH_MB_sf"/>
</dbReference>
<dbReference type="SUPFAM" id="SSF144217">
    <property type="entry name" value="CSL zinc finger"/>
    <property type="match status" value="1"/>
</dbReference>
<dbReference type="AlphaFoldDB" id="A0AAF0IYC9"/>
<reference evidence="8" key="1">
    <citation type="submission" date="2023-03" db="EMBL/GenBank/DDBJ databases">
        <title>Mating type loci evolution in Malassezia.</title>
        <authorList>
            <person name="Coelho M.A."/>
        </authorList>
    </citation>
    <scope>NUCLEOTIDE SEQUENCE</scope>
    <source>
        <strain evidence="8">CBS 10434</strain>
    </source>
</reference>
<name>A0AAF0IYC9_9BASI</name>
<dbReference type="GO" id="GO:0046872">
    <property type="term" value="F:metal ion binding"/>
    <property type="evidence" value="ECO:0007669"/>
    <property type="project" value="UniProtKB-KW"/>
</dbReference>
<feature type="domain" description="DPH-type MB" evidence="7">
    <location>
        <begin position="86"/>
        <end position="143"/>
    </location>
</feature>
<dbReference type="InterPro" id="IPR050817">
    <property type="entry name" value="DjlA_DnaK_co-chaperone"/>
</dbReference>
<dbReference type="InterPro" id="IPR036869">
    <property type="entry name" value="J_dom_sf"/>
</dbReference>
<dbReference type="SMART" id="SM00271">
    <property type="entry name" value="DnaJ"/>
    <property type="match status" value="1"/>
</dbReference>
<dbReference type="SUPFAM" id="SSF46565">
    <property type="entry name" value="Chaperone J-domain"/>
    <property type="match status" value="1"/>
</dbReference>
<dbReference type="PANTHER" id="PTHR24074">
    <property type="entry name" value="CO-CHAPERONE PROTEIN DJLA"/>
    <property type="match status" value="1"/>
</dbReference>
<dbReference type="PROSITE" id="PS51074">
    <property type="entry name" value="DPH_MB"/>
    <property type="match status" value="1"/>
</dbReference>
<evidence type="ECO:0000313" key="8">
    <source>
        <dbReference type="EMBL" id="WFD21278.1"/>
    </source>
</evidence>
<keyword evidence="9" id="KW-1185">Reference proteome</keyword>
<evidence type="ECO:0000259" key="6">
    <source>
        <dbReference type="PROSITE" id="PS50076"/>
    </source>
</evidence>
<dbReference type="PRINTS" id="PR00625">
    <property type="entry name" value="JDOMAIN"/>
</dbReference>
<evidence type="ECO:0000256" key="3">
    <source>
        <dbReference type="ARBA" id="ARBA00021797"/>
    </source>
</evidence>
<feature type="domain" description="J" evidence="6">
    <location>
        <begin position="6"/>
        <end position="70"/>
    </location>
</feature>
<dbReference type="Gene3D" id="3.10.660.10">
    <property type="entry name" value="DPH Zinc finger"/>
    <property type="match status" value="1"/>
</dbReference>
<sequence>MSAADDAYAVLGVAPSASDAEIRAAYLRLARIHHPDKAGAGDDTARIQRIVRAYEVLRDADARAAYDQQRLHAQQAHALRTRPPRIADTLDLDAFEAEGAPPTHFSYPCRCGQSYILPLEQVAQGHHDIACTGCSEMVHVVWDD</sequence>
<dbReference type="CDD" id="cd06257">
    <property type="entry name" value="DnaJ"/>
    <property type="match status" value="1"/>
</dbReference>
<evidence type="ECO:0000313" key="9">
    <source>
        <dbReference type="Proteomes" id="UP001220961"/>
    </source>
</evidence>
<evidence type="ECO:0000256" key="2">
    <source>
        <dbReference type="ARBA" id="ARBA00006169"/>
    </source>
</evidence>
<dbReference type="Pfam" id="PF05207">
    <property type="entry name" value="Zn_ribbon_CSL"/>
    <property type="match status" value="1"/>
</dbReference>
<proteinExistence type="inferred from homology"/>
<evidence type="ECO:0000256" key="1">
    <source>
        <dbReference type="ARBA" id="ARBA00003474"/>
    </source>
</evidence>
<protein>
    <recommendedName>
        <fullName evidence="3">Diphthamide biosynthesis protein 4</fullName>
    </recommendedName>
</protein>
<dbReference type="PROSITE" id="PS50076">
    <property type="entry name" value="DNAJ_2"/>
    <property type="match status" value="1"/>
</dbReference>
<evidence type="ECO:0000259" key="7">
    <source>
        <dbReference type="PROSITE" id="PS51074"/>
    </source>
</evidence>
<dbReference type="InterPro" id="IPR001623">
    <property type="entry name" value="DnaJ_domain"/>
</dbReference>
<dbReference type="InterPro" id="IPR007872">
    <property type="entry name" value="DPH_MB_dom"/>
</dbReference>
<comment type="function">
    <text evidence="1">Required for the first step of diphthamide biosynthesis, the transfer of 3-amino-3-carboxypropyl from S-adenosyl-L-methionine to a histidine residue. Diphthamide is a post-translational modification of histidine which occurs in elongation factor 2.</text>
</comment>
<dbReference type="Proteomes" id="UP001220961">
    <property type="component" value="Chromosome 8"/>
</dbReference>
<dbReference type="Gene3D" id="1.10.287.110">
    <property type="entry name" value="DnaJ domain"/>
    <property type="match status" value="1"/>
</dbReference>
<dbReference type="Pfam" id="PF00226">
    <property type="entry name" value="DnaJ"/>
    <property type="match status" value="1"/>
</dbReference>
<dbReference type="EMBL" id="CP119915">
    <property type="protein sequence ID" value="WFD21278.1"/>
    <property type="molecule type" value="Genomic_DNA"/>
</dbReference>
<organism evidence="8 9">
    <name type="scientific">Malassezia caprae</name>
    <dbReference type="NCBI Taxonomy" id="1381934"/>
    <lineage>
        <taxon>Eukaryota</taxon>
        <taxon>Fungi</taxon>
        <taxon>Dikarya</taxon>
        <taxon>Basidiomycota</taxon>
        <taxon>Ustilaginomycotina</taxon>
        <taxon>Malasseziomycetes</taxon>
        <taxon>Malasseziales</taxon>
        <taxon>Malasseziaceae</taxon>
        <taxon>Malassezia</taxon>
    </lineage>
</organism>
<accession>A0AAF0IYC9</accession>
<evidence type="ECO:0000256" key="4">
    <source>
        <dbReference type="ARBA" id="ARBA00022723"/>
    </source>
</evidence>
<evidence type="ECO:0000256" key="5">
    <source>
        <dbReference type="ARBA" id="ARBA00023004"/>
    </source>
</evidence>